<evidence type="ECO:0000256" key="1">
    <source>
        <dbReference type="SAM" id="MobiDB-lite"/>
    </source>
</evidence>
<feature type="signal peptide" evidence="2">
    <location>
        <begin position="1"/>
        <end position="21"/>
    </location>
</feature>
<proteinExistence type="predicted"/>
<dbReference type="EMBL" id="BOPF01000006">
    <property type="protein sequence ID" value="GIJ45042.1"/>
    <property type="molecule type" value="Genomic_DNA"/>
</dbReference>
<dbReference type="InterPro" id="IPR021851">
    <property type="entry name" value="DUF3455"/>
</dbReference>
<feature type="region of interest" description="Disordered" evidence="1">
    <location>
        <begin position="69"/>
        <end position="98"/>
    </location>
</feature>
<keyword evidence="2" id="KW-0732">Signal</keyword>
<sequence>MTGLAAFTAAAAVGAGSFAVADDTPATEGYRLPDDAPQPGAGFRIGAVYQVSDGTLTYTCTDGAWSASPTPEATLHSLDGTSTLRHTEGPQWTSERDGSTIIASPAPASRATGPGGRPWLLLNVSEHHDVVADGELAAVAFVSVLNTSGGAPPGTPCVSGFDTTRAVRYSADYVFWTPMNPGR</sequence>
<comment type="caution">
    <text evidence="3">The sequence shown here is derived from an EMBL/GenBank/DDBJ whole genome shotgun (WGS) entry which is preliminary data.</text>
</comment>
<accession>A0A8J4DQ45</accession>
<gene>
    <name evidence="3" type="ORF">Val02_19280</name>
</gene>
<feature type="chain" id="PRO_5035285852" description="Secreted protein" evidence="2">
    <location>
        <begin position="22"/>
        <end position="183"/>
    </location>
</feature>
<evidence type="ECO:0000313" key="4">
    <source>
        <dbReference type="Proteomes" id="UP000619260"/>
    </source>
</evidence>
<dbReference type="AlphaFoldDB" id="A0A8J4DQ45"/>
<reference evidence="3" key="1">
    <citation type="submission" date="2021-01" db="EMBL/GenBank/DDBJ databases">
        <title>Whole genome shotgun sequence of Virgisporangium aliadipatigenens NBRC 105644.</title>
        <authorList>
            <person name="Komaki H."/>
            <person name="Tamura T."/>
        </authorList>
    </citation>
    <scope>NUCLEOTIDE SEQUENCE</scope>
    <source>
        <strain evidence="3">NBRC 105644</strain>
    </source>
</reference>
<organism evidence="3 4">
    <name type="scientific">Virgisporangium aliadipatigenens</name>
    <dbReference type="NCBI Taxonomy" id="741659"/>
    <lineage>
        <taxon>Bacteria</taxon>
        <taxon>Bacillati</taxon>
        <taxon>Actinomycetota</taxon>
        <taxon>Actinomycetes</taxon>
        <taxon>Micromonosporales</taxon>
        <taxon>Micromonosporaceae</taxon>
        <taxon>Virgisporangium</taxon>
    </lineage>
</organism>
<evidence type="ECO:0000256" key="2">
    <source>
        <dbReference type="SAM" id="SignalP"/>
    </source>
</evidence>
<name>A0A8J4DQ45_9ACTN</name>
<evidence type="ECO:0000313" key="3">
    <source>
        <dbReference type="EMBL" id="GIJ45042.1"/>
    </source>
</evidence>
<keyword evidence="4" id="KW-1185">Reference proteome</keyword>
<protein>
    <recommendedName>
        <fullName evidence="5">Secreted protein</fullName>
    </recommendedName>
</protein>
<dbReference type="PANTHER" id="PTHR35567">
    <property type="entry name" value="MALATE DEHYDROGENASE (AFU_ORTHOLOGUE AFUA_2G13800)"/>
    <property type="match status" value="1"/>
</dbReference>
<dbReference type="PANTHER" id="PTHR35567:SF1">
    <property type="entry name" value="CONSERVED FUNGAL PROTEIN (AFU_ORTHOLOGUE AFUA_1G14230)"/>
    <property type="match status" value="1"/>
</dbReference>
<dbReference type="Proteomes" id="UP000619260">
    <property type="component" value="Unassembled WGS sequence"/>
</dbReference>
<dbReference type="Pfam" id="PF11937">
    <property type="entry name" value="DUF3455"/>
    <property type="match status" value="1"/>
</dbReference>
<evidence type="ECO:0008006" key="5">
    <source>
        <dbReference type="Google" id="ProtNLM"/>
    </source>
</evidence>